<dbReference type="Pfam" id="PF17791">
    <property type="entry name" value="MG3"/>
    <property type="match status" value="1"/>
</dbReference>
<dbReference type="InterPro" id="IPR018081">
    <property type="entry name" value="Anaphylatoxin_comp_syst"/>
</dbReference>
<dbReference type="InterPro" id="IPR048848">
    <property type="entry name" value="C3_CUB2"/>
</dbReference>
<dbReference type="SUPFAM" id="SSF49410">
    <property type="entry name" value="Alpha-macroglobulin receptor domain"/>
    <property type="match status" value="1"/>
</dbReference>
<evidence type="ECO:0000313" key="8">
    <source>
        <dbReference type="Ensembl" id="ENSFHEP00000027271.1"/>
    </source>
</evidence>
<protein>
    <submittedName>
        <fullName evidence="8">Complement C3</fullName>
    </submittedName>
</protein>
<evidence type="ECO:0000259" key="7">
    <source>
        <dbReference type="PROSITE" id="PS50189"/>
    </source>
</evidence>
<dbReference type="Gene3D" id="2.60.40.690">
    <property type="entry name" value="Alpha-macroglobulin, receptor-binding domain"/>
    <property type="match status" value="1"/>
</dbReference>
<dbReference type="InterPro" id="IPR002890">
    <property type="entry name" value="MG2"/>
</dbReference>
<dbReference type="GeneTree" id="ENSGT00940000154063"/>
<keyword evidence="2" id="KW-0964">Secreted</keyword>
<feature type="domain" description="Anaphylatoxin-like" evidence="6">
    <location>
        <begin position="691"/>
        <end position="726"/>
    </location>
</feature>
<dbReference type="Pfam" id="PF01821">
    <property type="entry name" value="ANATO"/>
    <property type="match status" value="1"/>
</dbReference>
<dbReference type="Gene3D" id="2.60.40.10">
    <property type="entry name" value="Immunoglobulins"/>
    <property type="match status" value="2"/>
</dbReference>
<dbReference type="Pfam" id="PF07678">
    <property type="entry name" value="TED_complement"/>
    <property type="match status" value="1"/>
</dbReference>
<feature type="chain" id="PRO_5018759828" evidence="5">
    <location>
        <begin position="29"/>
        <end position="1658"/>
    </location>
</feature>
<dbReference type="Gene3D" id="6.20.50.160">
    <property type="match status" value="1"/>
</dbReference>
<dbReference type="SMART" id="SM01360">
    <property type="entry name" value="A2M"/>
    <property type="match status" value="1"/>
</dbReference>
<dbReference type="PROSITE" id="PS50189">
    <property type="entry name" value="NTR"/>
    <property type="match status" value="1"/>
</dbReference>
<dbReference type="Pfam" id="PF17789">
    <property type="entry name" value="MG4"/>
    <property type="match status" value="1"/>
</dbReference>
<dbReference type="InterPro" id="IPR011625">
    <property type="entry name" value="A2M_N_BRD"/>
</dbReference>
<dbReference type="SMART" id="SM01419">
    <property type="entry name" value="Thiol-ester_cl"/>
    <property type="match status" value="1"/>
</dbReference>
<dbReference type="InterPro" id="IPR001599">
    <property type="entry name" value="Macroglobln_a2"/>
</dbReference>
<dbReference type="Gene3D" id="1.50.10.20">
    <property type="match status" value="1"/>
</dbReference>
<dbReference type="SMART" id="SM00643">
    <property type="entry name" value="C345C"/>
    <property type="match status" value="1"/>
</dbReference>
<dbReference type="Gene3D" id="2.60.40.1930">
    <property type="match status" value="3"/>
</dbReference>
<dbReference type="Pfam" id="PF01835">
    <property type="entry name" value="MG2"/>
    <property type="match status" value="1"/>
</dbReference>
<dbReference type="InterPro" id="IPR001134">
    <property type="entry name" value="Netrin_domain"/>
</dbReference>
<dbReference type="PANTHER" id="PTHR11412:SF81">
    <property type="entry name" value="COMPLEMENT C3"/>
    <property type="match status" value="1"/>
</dbReference>
<dbReference type="Proteomes" id="UP000265000">
    <property type="component" value="Unplaced"/>
</dbReference>
<keyword evidence="4" id="KW-1015">Disulfide bond</keyword>
<dbReference type="InterPro" id="IPR036595">
    <property type="entry name" value="A-macroglobulin_rcpt-bd_sf"/>
</dbReference>
<reference evidence="8" key="1">
    <citation type="submission" date="2025-08" db="UniProtKB">
        <authorList>
            <consortium name="Ensembl"/>
        </authorList>
    </citation>
    <scope>IDENTIFICATION</scope>
</reference>
<evidence type="ECO:0000313" key="9">
    <source>
        <dbReference type="Proteomes" id="UP000265000"/>
    </source>
</evidence>
<dbReference type="Pfam" id="PF01759">
    <property type="entry name" value="NTR"/>
    <property type="match status" value="1"/>
</dbReference>
<dbReference type="InterPro" id="IPR018933">
    <property type="entry name" value="Netrin_module_non-TIMP"/>
</dbReference>
<dbReference type="SMART" id="SM01361">
    <property type="entry name" value="A2M_recep"/>
    <property type="match status" value="1"/>
</dbReference>
<name>A0A3Q2QIW4_FUNHE</name>
<dbReference type="InterPro" id="IPR041555">
    <property type="entry name" value="MG3"/>
</dbReference>
<evidence type="ECO:0000256" key="4">
    <source>
        <dbReference type="ARBA" id="ARBA00023157"/>
    </source>
</evidence>
<dbReference type="SUPFAM" id="SSF48239">
    <property type="entry name" value="Terpenoid cyclases/Protein prenyltransferases"/>
    <property type="match status" value="1"/>
</dbReference>
<dbReference type="InterPro" id="IPR050473">
    <property type="entry name" value="A2M/Complement_sys"/>
</dbReference>
<dbReference type="SUPFAM" id="SSF47686">
    <property type="entry name" value="Anaphylotoxins (complement system)"/>
    <property type="match status" value="1"/>
</dbReference>
<evidence type="ECO:0000256" key="2">
    <source>
        <dbReference type="ARBA" id="ARBA00022525"/>
    </source>
</evidence>
<dbReference type="CDD" id="cd02896">
    <property type="entry name" value="complement_C3_C4_C5"/>
    <property type="match status" value="1"/>
</dbReference>
<dbReference type="InterPro" id="IPR047565">
    <property type="entry name" value="Alpha-macroglob_thiol-ester_cl"/>
</dbReference>
<dbReference type="InterPro" id="IPR040839">
    <property type="entry name" value="MG4"/>
</dbReference>
<accession>A0A3Q2QIW4</accession>
<dbReference type="GO" id="GO:0005615">
    <property type="term" value="C:extracellular space"/>
    <property type="evidence" value="ECO:0007669"/>
    <property type="project" value="InterPro"/>
</dbReference>
<dbReference type="InterPro" id="IPR000020">
    <property type="entry name" value="Anaphylatoxin/fibulin"/>
</dbReference>
<proteinExistence type="predicted"/>
<dbReference type="Pfam" id="PF07703">
    <property type="entry name" value="A2M_BRD"/>
    <property type="match status" value="1"/>
</dbReference>
<dbReference type="InterPro" id="IPR009048">
    <property type="entry name" value="A-macroglobulin_rcpt-bd"/>
</dbReference>
<dbReference type="Gene3D" id="1.20.91.20">
    <property type="entry name" value="Anaphylotoxins (complement system)"/>
    <property type="match status" value="1"/>
</dbReference>
<keyword evidence="3" id="KW-0882">Thioester bond</keyword>
<dbReference type="SMART" id="SM01359">
    <property type="entry name" value="A2M_N_2"/>
    <property type="match status" value="1"/>
</dbReference>
<organism evidence="8 9">
    <name type="scientific">Fundulus heteroclitus</name>
    <name type="common">Killifish</name>
    <name type="synonym">Mummichog</name>
    <dbReference type="NCBI Taxonomy" id="8078"/>
    <lineage>
        <taxon>Eukaryota</taxon>
        <taxon>Metazoa</taxon>
        <taxon>Chordata</taxon>
        <taxon>Craniata</taxon>
        <taxon>Vertebrata</taxon>
        <taxon>Euteleostomi</taxon>
        <taxon>Actinopterygii</taxon>
        <taxon>Neopterygii</taxon>
        <taxon>Teleostei</taxon>
        <taxon>Neoteleostei</taxon>
        <taxon>Acanthomorphata</taxon>
        <taxon>Ovalentaria</taxon>
        <taxon>Atherinomorphae</taxon>
        <taxon>Cyprinodontiformes</taxon>
        <taxon>Fundulidae</taxon>
        <taxon>Fundulus</taxon>
    </lineage>
</organism>
<dbReference type="InterPro" id="IPR008993">
    <property type="entry name" value="TIMP-like_OB-fold"/>
</dbReference>
<evidence type="ECO:0000256" key="1">
    <source>
        <dbReference type="ARBA" id="ARBA00004613"/>
    </source>
</evidence>
<dbReference type="PANTHER" id="PTHR11412">
    <property type="entry name" value="MACROGLOBULIN / COMPLEMENT"/>
    <property type="match status" value="1"/>
</dbReference>
<dbReference type="FunFam" id="2.60.40.1940:FF:000001">
    <property type="entry name" value="Complement component C3"/>
    <property type="match status" value="1"/>
</dbReference>
<feature type="signal peptide" evidence="5">
    <location>
        <begin position="1"/>
        <end position="28"/>
    </location>
</feature>
<keyword evidence="9" id="KW-1185">Reference proteome</keyword>
<dbReference type="Gene3D" id="2.60.40.1940">
    <property type="match status" value="1"/>
</dbReference>
<dbReference type="Pfam" id="PF17790">
    <property type="entry name" value="MG1"/>
    <property type="match status" value="1"/>
</dbReference>
<dbReference type="FunFam" id="2.60.40.10:FF:000155">
    <property type="entry name" value="complement C3 isoform X1"/>
    <property type="match status" value="1"/>
</dbReference>
<feature type="domain" description="NTR" evidence="7">
    <location>
        <begin position="1507"/>
        <end position="1656"/>
    </location>
</feature>
<dbReference type="Pfam" id="PF21308">
    <property type="entry name" value="C3_CUB2"/>
    <property type="match status" value="1"/>
</dbReference>
<dbReference type="InterPro" id="IPR041425">
    <property type="entry name" value="C3/4/5_MG1"/>
</dbReference>
<dbReference type="STRING" id="8078.ENSFHEP00000027271"/>
<evidence type="ECO:0000256" key="3">
    <source>
        <dbReference type="ARBA" id="ARBA00022966"/>
    </source>
</evidence>
<dbReference type="CDD" id="cd00017">
    <property type="entry name" value="ANATO"/>
    <property type="match status" value="1"/>
</dbReference>
<evidence type="ECO:0000256" key="5">
    <source>
        <dbReference type="SAM" id="SignalP"/>
    </source>
</evidence>
<dbReference type="PROSITE" id="PS01178">
    <property type="entry name" value="ANAPHYLATOXIN_2"/>
    <property type="match status" value="1"/>
</dbReference>
<evidence type="ECO:0000259" key="6">
    <source>
        <dbReference type="PROSITE" id="PS01178"/>
    </source>
</evidence>
<keyword evidence="5" id="KW-0732">Signal</keyword>
<dbReference type="InterPro" id="IPR013783">
    <property type="entry name" value="Ig-like_fold"/>
</dbReference>
<dbReference type="Gene3D" id="2.20.130.20">
    <property type="match status" value="1"/>
</dbReference>
<dbReference type="Gene3D" id="2.60.120.1540">
    <property type="match status" value="1"/>
</dbReference>
<dbReference type="FunFam" id="2.40.50.120:FF:000013">
    <property type="entry name" value="Complement C3"/>
    <property type="match status" value="1"/>
</dbReference>
<dbReference type="Gene3D" id="2.40.50.120">
    <property type="match status" value="1"/>
</dbReference>
<dbReference type="InterPro" id="IPR019742">
    <property type="entry name" value="MacrogloblnA2_CS"/>
</dbReference>
<reference evidence="8" key="2">
    <citation type="submission" date="2025-09" db="UniProtKB">
        <authorList>
            <consortium name="Ensembl"/>
        </authorList>
    </citation>
    <scope>IDENTIFICATION</scope>
</reference>
<sequence length="1658" mass="185526">MGSGQGMKGLRWLFTSAAFISLISHTTGSPMKVMSAPNLLRVGRAENIFVECQDCPDDNNITVNINVMNYPTKSKQLAHTSVKLTTANRFQNFGQIEIPADDFSRSPNTKQYVYLQALFPDAKLEKVVLLSFHAGYIFIQTDKALYTPNSKVYYRVFAMTQDMKPVERGNGTQMDTSIVIEFLTPEGIILPLDPVSLRSGIHSGDFKLPEVVSVGLWNIRARFHSKPKMSYSAQFEVKEYVLPSFEVKLMHRGSFFFLDSQELHIDIKATYMFGEGVEGTAYGAFGVMLGNQKKSFPSSLQRVSIENGEGFVTLRREHITQTVENITDLLGSSIFVAVTVLTDSGSEMVEAELRDIYIVISPYIIQFTKTPKYFKPGLTFDLALEVLNPDGTPAQGVPVSVDETEVEGFTTANGMARLSINTVAKAEPLKITVRTNNPRIPAERQASASMTALPYRSASSNYIHIGVTTAEVKLGDNLKMNINLNKLENVETDITYLIQSKSQLIKYGRFKVKGQAMISMLFTITKEFLPSFRIVAYYHPNDDEVVSDSVWVDVKDACMGSLKIEPQTSSASYEPRKKFGLRVTGDPRATVGLVAVDKGVIALNKKYRLTQKKVWDTVENYDIGCTHGGGKDSMSVFYDAGLLFQSNLGSGTPYRKELTCSALSRRRRDAAMMNFTTNLLSQYDDELQRDCCLDGMRDTTVSYSCERRSEYISDGPGCVEAFLHCCTEMERKQAERRKENLKLGRSESDDNSYMDSNDIVSRTNFPESWLWSDIKLPPCPSETPNCETTSFEKTVPLQDTITTWRFTGIGLSTTGGLCVADPLDIIVRKDIFIDLKLPYASVRGEQLEIKAVLHNYNPDPVTVRVDLIEEAHVCSAASKRGKYRQEVKVGARSTRSVPFVIIPIRDGHFRIEVKAAVKDSVLGDGIVKTLRVVPEGLLIKSPQIITLDPENEGKDGKQVQLLHSNIPLIDIIPNSPTSTQIAVTGDLHTNCISGETMGALIYQPSGCGEENMIHMTMPVIATMYLDMTHQWEGVDIDRRDEALNHISTGYRNQLSYRKKDGSFAGYPSHDSSTWLTAYVVKVFSLASNLVAVQSKVICDAVRFLILRAQQSDGTFREVGSVSHPEMIGDVHGTDSDVSLTAFCLIGMQDSRRLCGNSINTLQGSIKKGVSFLQKRLQTLVNPYAVAMASYVLANENNLNLEILHSFASPDLSHWPTPMGRVFTLEATAYALLALVKAKAFKEAIPVVEWFNKQQRENGGYGSTQATVTVYQAVAEYWASERDPDYDLNVDILLPGRSKPEKYNFNRGNHFATRTSKINNINQDVTVVATGPGEATVTMVSLFYALPKEKHSDCQKFNMSVQLLPETTDETEKIYKMKIELLYKDKHRDAAMTVLDIGLLTGFTVNIKDLNLLSKGRARSISKYKESIGDSERSSLIIYMDKVSHTKPEEIVFRIHQKQLVGVLQPAAVSVYEHNKTRCLRFYHPERTAGKLLRLCRNDECICAEENCSMQKKGNISNDERTAKVCETEVNSKIDFAYKVRVEEFADGLSTDLYTVLVLDLIKEGSSDVGPQNKRRTLLSYRHCREALDVKIGKNYLIMGTSKDIYADEASQSYQYVLGERTWVEYWPTERECGTKEHKPTCAGMEEMVQQYTLHGCRH</sequence>
<dbReference type="SUPFAM" id="SSF50242">
    <property type="entry name" value="TIMP-like"/>
    <property type="match status" value="1"/>
</dbReference>
<dbReference type="Pfam" id="PF07677">
    <property type="entry name" value="A2M_recep"/>
    <property type="match status" value="1"/>
</dbReference>
<dbReference type="GO" id="GO:0004866">
    <property type="term" value="F:endopeptidase inhibitor activity"/>
    <property type="evidence" value="ECO:0007669"/>
    <property type="project" value="InterPro"/>
</dbReference>
<dbReference type="PROSITE" id="PS01177">
    <property type="entry name" value="ANAPHYLATOXIN_1"/>
    <property type="match status" value="1"/>
</dbReference>
<dbReference type="Ensembl" id="ENSFHET00000000581.1">
    <property type="protein sequence ID" value="ENSFHEP00000027271.1"/>
    <property type="gene ID" value="ENSFHEG00000010700.1"/>
</dbReference>
<dbReference type="SMART" id="SM00104">
    <property type="entry name" value="ANATO"/>
    <property type="match status" value="1"/>
</dbReference>
<dbReference type="Pfam" id="PF00207">
    <property type="entry name" value="A2M"/>
    <property type="match status" value="1"/>
</dbReference>
<comment type="subcellular location">
    <subcellularLocation>
        <location evidence="1">Secreted</location>
    </subcellularLocation>
</comment>
<dbReference type="InterPro" id="IPR008930">
    <property type="entry name" value="Terpenoid_cyclase/PrenylTrfase"/>
</dbReference>
<dbReference type="InterPro" id="IPR011626">
    <property type="entry name" value="Alpha-macroglobulin_TED"/>
</dbReference>
<dbReference type="PROSITE" id="PS00477">
    <property type="entry name" value="ALPHA_2_MACROGLOBULIN"/>
    <property type="match status" value="1"/>
</dbReference>